<keyword evidence="3" id="KW-1185">Reference proteome</keyword>
<feature type="domain" description="Solute-binding protein family 5" evidence="1">
    <location>
        <begin position="60"/>
        <end position="190"/>
    </location>
</feature>
<evidence type="ECO:0000259" key="1">
    <source>
        <dbReference type="Pfam" id="PF00496"/>
    </source>
</evidence>
<dbReference type="PANTHER" id="PTHR30290:SF72">
    <property type="entry name" value="HTH-TYPE TRANSCRIPTIONAL REGULATOR SGRR"/>
    <property type="match status" value="1"/>
</dbReference>
<dbReference type="STRING" id="237682.SAMN05421676_106176"/>
<evidence type="ECO:0000313" key="3">
    <source>
        <dbReference type="Proteomes" id="UP000199095"/>
    </source>
</evidence>
<reference evidence="3" key="1">
    <citation type="submission" date="2016-10" db="EMBL/GenBank/DDBJ databases">
        <authorList>
            <person name="Varghese N."/>
            <person name="Submissions S."/>
        </authorList>
    </citation>
    <scope>NUCLEOTIDE SEQUENCE [LARGE SCALE GENOMIC DNA]</scope>
    <source>
        <strain evidence="3">CGMCC 1.3566</strain>
    </source>
</reference>
<dbReference type="EMBL" id="FOHJ01000006">
    <property type="protein sequence ID" value="SET64471.1"/>
    <property type="molecule type" value="Genomic_DNA"/>
</dbReference>
<dbReference type="Proteomes" id="UP000199095">
    <property type="component" value="Unassembled WGS sequence"/>
</dbReference>
<dbReference type="InterPro" id="IPR000914">
    <property type="entry name" value="SBP_5_dom"/>
</dbReference>
<evidence type="ECO:0000313" key="2">
    <source>
        <dbReference type="EMBL" id="SET64471.1"/>
    </source>
</evidence>
<gene>
    <name evidence="2" type="ORF">SAMN05421676_106176</name>
</gene>
<dbReference type="SUPFAM" id="SSF53850">
    <property type="entry name" value="Periplasmic binding protein-like II"/>
    <property type="match status" value="1"/>
</dbReference>
<dbReference type="GO" id="GO:1904680">
    <property type="term" value="F:peptide transmembrane transporter activity"/>
    <property type="evidence" value="ECO:0007669"/>
    <property type="project" value="TreeGrafter"/>
</dbReference>
<dbReference type="PANTHER" id="PTHR30290">
    <property type="entry name" value="PERIPLASMIC BINDING COMPONENT OF ABC TRANSPORTER"/>
    <property type="match status" value="1"/>
</dbReference>
<dbReference type="InterPro" id="IPR039424">
    <property type="entry name" value="SBP_5"/>
</dbReference>
<organism evidence="2 3">
    <name type="scientific">Salinibacillus kushneri</name>
    <dbReference type="NCBI Taxonomy" id="237682"/>
    <lineage>
        <taxon>Bacteria</taxon>
        <taxon>Bacillati</taxon>
        <taxon>Bacillota</taxon>
        <taxon>Bacilli</taxon>
        <taxon>Bacillales</taxon>
        <taxon>Bacillaceae</taxon>
        <taxon>Salinibacillus</taxon>
    </lineage>
</organism>
<accession>A0A1I0G0X6</accession>
<dbReference type="Pfam" id="PF00496">
    <property type="entry name" value="SBP_bac_5"/>
    <property type="match status" value="1"/>
</dbReference>
<sequence length="211" mass="25519">MLHEETQRKTDDIDRLQFPSYRTLPVLDPALINRRTENHIMRHIFNQLVTYDEETNKHLPGLVHHWRHECNYTKWIFYLRKDVYFHHGNEMTADDVCYSFQRHRYNGSVYHWITSLIKKVIPLNKYTVQFELETSTPYFLHLVASLGGSVVPNDQIKNFHFLPIGTGPYQVRENNNEKLKLEAFKNYYHTRPFVGLFQLSEWFMNWKIRML</sequence>
<dbReference type="AlphaFoldDB" id="A0A1I0G0X6"/>
<dbReference type="Gene3D" id="3.40.190.10">
    <property type="entry name" value="Periplasmic binding protein-like II"/>
    <property type="match status" value="1"/>
</dbReference>
<dbReference type="GO" id="GO:0015833">
    <property type="term" value="P:peptide transport"/>
    <property type="evidence" value="ECO:0007669"/>
    <property type="project" value="TreeGrafter"/>
</dbReference>
<protein>
    <submittedName>
        <fullName evidence="2">Extracellular solute-binding protein, family 5 Middle</fullName>
    </submittedName>
</protein>
<name>A0A1I0G0X6_9BACI</name>
<proteinExistence type="predicted"/>